<dbReference type="Gene3D" id="3.40.630.30">
    <property type="match status" value="1"/>
</dbReference>
<dbReference type="RefSeq" id="WP_021683365.1">
    <property type="nucleotide sequence ID" value="NZ_KI260480.1"/>
</dbReference>
<dbReference type="HOGENOM" id="CLU_013985_23_2_9"/>
<dbReference type="PANTHER" id="PTHR43420:SF44">
    <property type="entry name" value="ACETYLTRANSFERASE YPEA"/>
    <property type="match status" value="1"/>
</dbReference>
<dbReference type="EMBL" id="AWVF01000235">
    <property type="protein sequence ID" value="ERJ94784.1"/>
    <property type="molecule type" value="Genomic_DNA"/>
</dbReference>
<dbReference type="PANTHER" id="PTHR43420">
    <property type="entry name" value="ACETYLTRANSFERASE"/>
    <property type="match status" value="1"/>
</dbReference>
<keyword evidence="3 7" id="KW-0808">Transferase</keyword>
<reference evidence="7 8" key="1">
    <citation type="submission" date="2013-07" db="EMBL/GenBank/DDBJ databases">
        <authorList>
            <person name="Weinstock G."/>
            <person name="Sodergren E."/>
            <person name="Wylie T."/>
            <person name="Fulton L."/>
            <person name="Fulton R."/>
            <person name="Fronick C."/>
            <person name="O'Laughlin M."/>
            <person name="Godfrey J."/>
            <person name="Miner T."/>
            <person name="Herter B."/>
            <person name="Appelbaum E."/>
            <person name="Cordes M."/>
            <person name="Lek S."/>
            <person name="Wollam A."/>
            <person name="Pepin K.H."/>
            <person name="Palsikar V.B."/>
            <person name="Mitreva M."/>
            <person name="Wilson R.K."/>
        </authorList>
    </citation>
    <scope>NUCLEOTIDE SEQUENCE [LARGE SCALE GENOMIC DNA]</scope>
    <source>
        <strain evidence="7 8">ATCC 27760</strain>
    </source>
</reference>
<feature type="domain" description="N-acetyltransferase" evidence="6">
    <location>
        <begin position="5"/>
        <end position="146"/>
    </location>
</feature>
<evidence type="ECO:0000256" key="4">
    <source>
        <dbReference type="ARBA" id="ARBA00023315"/>
    </source>
</evidence>
<dbReference type="STRING" id="411473.RUMCAL_01868"/>
<organism evidence="7 8">
    <name type="scientific">Ruminococcus callidus ATCC 27760</name>
    <dbReference type="NCBI Taxonomy" id="411473"/>
    <lineage>
        <taxon>Bacteria</taxon>
        <taxon>Bacillati</taxon>
        <taxon>Bacillota</taxon>
        <taxon>Clostridia</taxon>
        <taxon>Eubacteriales</taxon>
        <taxon>Oscillospiraceae</taxon>
        <taxon>Ruminococcus</taxon>
    </lineage>
</organism>
<dbReference type="OrthoDB" id="9794566at2"/>
<keyword evidence="4" id="KW-0012">Acyltransferase</keyword>
<gene>
    <name evidence="7" type="ORF">RUMCAL_01868</name>
</gene>
<dbReference type="Proteomes" id="UP000016662">
    <property type="component" value="Unassembled WGS sequence"/>
</dbReference>
<name>U2LZ63_9FIRM</name>
<dbReference type="InterPro" id="IPR006464">
    <property type="entry name" value="AcTrfase_RimI/Ard1"/>
</dbReference>
<comment type="function">
    <text evidence="5">Acetylates the N-terminal alanine of ribosomal protein bS18.</text>
</comment>
<evidence type="ECO:0000256" key="2">
    <source>
        <dbReference type="ARBA" id="ARBA00022490"/>
    </source>
</evidence>
<comment type="catalytic activity">
    <reaction evidence="5">
        <text>N-terminal L-alanyl-[ribosomal protein bS18] + acetyl-CoA = N-terminal N(alpha)-acetyl-L-alanyl-[ribosomal protein bS18] + CoA + H(+)</text>
        <dbReference type="Rhea" id="RHEA:43756"/>
        <dbReference type="Rhea" id="RHEA-COMP:10676"/>
        <dbReference type="Rhea" id="RHEA-COMP:10677"/>
        <dbReference type="ChEBI" id="CHEBI:15378"/>
        <dbReference type="ChEBI" id="CHEBI:57287"/>
        <dbReference type="ChEBI" id="CHEBI:57288"/>
        <dbReference type="ChEBI" id="CHEBI:64718"/>
        <dbReference type="ChEBI" id="CHEBI:83683"/>
        <dbReference type="EC" id="2.3.1.266"/>
    </reaction>
</comment>
<dbReference type="eggNOG" id="COG0456">
    <property type="taxonomic scope" value="Bacteria"/>
</dbReference>
<dbReference type="GO" id="GO:0008999">
    <property type="term" value="F:protein-N-terminal-alanine acetyltransferase activity"/>
    <property type="evidence" value="ECO:0007669"/>
    <property type="project" value="UniProtKB-EC"/>
</dbReference>
<dbReference type="InterPro" id="IPR000182">
    <property type="entry name" value="GNAT_dom"/>
</dbReference>
<evidence type="ECO:0000313" key="8">
    <source>
        <dbReference type="Proteomes" id="UP000016662"/>
    </source>
</evidence>
<comment type="similarity">
    <text evidence="1 5">Belongs to the acetyltransferase family. RimI subfamily.</text>
</comment>
<dbReference type="Pfam" id="PF00583">
    <property type="entry name" value="Acetyltransf_1"/>
    <property type="match status" value="1"/>
</dbReference>
<sequence>MQQKVEIVPAAEADLPEILSLAKAAFPDPWTEQQFRQTMCCCYSRIWCARAAGEFCGYVAVSLAGDAVNLDDIAIVPAFRRQGIGRQLLDWAHRQFPENEFWLEVRESNAAAIALYESVGYRQVGFRKRYYRDPEEGAVLMTREVKKT</sequence>
<keyword evidence="2 5" id="KW-0963">Cytoplasm</keyword>
<evidence type="ECO:0000256" key="3">
    <source>
        <dbReference type="ARBA" id="ARBA00022679"/>
    </source>
</evidence>
<dbReference type="CDD" id="cd04301">
    <property type="entry name" value="NAT_SF"/>
    <property type="match status" value="1"/>
</dbReference>
<keyword evidence="8" id="KW-1185">Reference proteome</keyword>
<protein>
    <recommendedName>
        <fullName evidence="5">[Ribosomal protein bS18]-alanine N-acetyltransferase</fullName>
        <ecNumber evidence="5">2.3.1.266</ecNumber>
    </recommendedName>
</protein>
<dbReference type="EC" id="2.3.1.266" evidence="5"/>
<dbReference type="PROSITE" id="PS51186">
    <property type="entry name" value="GNAT"/>
    <property type="match status" value="1"/>
</dbReference>
<comment type="subcellular location">
    <subcellularLocation>
        <location evidence="5">Cytoplasm</location>
    </subcellularLocation>
</comment>
<evidence type="ECO:0000256" key="1">
    <source>
        <dbReference type="ARBA" id="ARBA00005395"/>
    </source>
</evidence>
<comment type="caution">
    <text evidence="7">The sequence shown here is derived from an EMBL/GenBank/DDBJ whole genome shotgun (WGS) entry which is preliminary data.</text>
</comment>
<evidence type="ECO:0000259" key="6">
    <source>
        <dbReference type="PROSITE" id="PS51186"/>
    </source>
</evidence>
<dbReference type="NCBIfam" id="TIGR01575">
    <property type="entry name" value="rimI"/>
    <property type="match status" value="1"/>
</dbReference>
<proteinExistence type="inferred from homology"/>
<dbReference type="SUPFAM" id="SSF55729">
    <property type="entry name" value="Acyl-CoA N-acyltransferases (Nat)"/>
    <property type="match status" value="1"/>
</dbReference>
<dbReference type="GO" id="GO:0005737">
    <property type="term" value="C:cytoplasm"/>
    <property type="evidence" value="ECO:0007669"/>
    <property type="project" value="UniProtKB-SubCell"/>
</dbReference>
<accession>U2LZ63</accession>
<dbReference type="AlphaFoldDB" id="U2LZ63"/>
<dbReference type="InterPro" id="IPR050680">
    <property type="entry name" value="YpeA/RimI_acetyltransf"/>
</dbReference>
<evidence type="ECO:0000256" key="5">
    <source>
        <dbReference type="RuleBase" id="RU363094"/>
    </source>
</evidence>
<evidence type="ECO:0000313" key="7">
    <source>
        <dbReference type="EMBL" id="ERJ94784.1"/>
    </source>
</evidence>
<dbReference type="PATRIC" id="fig|411473.3.peg.1530"/>
<dbReference type="InterPro" id="IPR016181">
    <property type="entry name" value="Acyl_CoA_acyltransferase"/>
</dbReference>